<proteinExistence type="predicted"/>
<gene>
    <name evidence="1" type="ORF">F442_20918</name>
</gene>
<dbReference type="AlphaFoldDB" id="W2Y4T6"/>
<name>W2Y4T6_PHYNI</name>
<evidence type="ECO:0000313" key="2">
    <source>
        <dbReference type="Proteomes" id="UP000018948"/>
    </source>
</evidence>
<evidence type="ECO:0000313" key="1">
    <source>
        <dbReference type="EMBL" id="ETP30016.1"/>
    </source>
</evidence>
<dbReference type="EMBL" id="ANIY01004350">
    <property type="protein sequence ID" value="ETP30016.1"/>
    <property type="molecule type" value="Genomic_DNA"/>
</dbReference>
<comment type="caution">
    <text evidence="1">The sequence shown here is derived from an EMBL/GenBank/DDBJ whole genome shotgun (WGS) entry which is preliminary data.</text>
</comment>
<dbReference type="Proteomes" id="UP000018948">
    <property type="component" value="Unassembled WGS sequence"/>
</dbReference>
<reference evidence="1 2" key="1">
    <citation type="submission" date="2013-11" db="EMBL/GenBank/DDBJ databases">
        <title>The Genome Sequence of Phytophthora parasitica P10297.</title>
        <authorList>
            <consortium name="The Broad Institute Genomics Platform"/>
            <person name="Russ C."/>
            <person name="Tyler B."/>
            <person name="Panabieres F."/>
            <person name="Shan W."/>
            <person name="Tripathy S."/>
            <person name="Grunwald N."/>
            <person name="Machado M."/>
            <person name="Johnson C.S."/>
            <person name="Walker B."/>
            <person name="Young S.K."/>
            <person name="Zeng Q."/>
            <person name="Gargeya S."/>
            <person name="Fitzgerald M."/>
            <person name="Haas B."/>
            <person name="Abouelleil A."/>
            <person name="Allen A.W."/>
            <person name="Alvarado L."/>
            <person name="Arachchi H.M."/>
            <person name="Berlin A.M."/>
            <person name="Chapman S.B."/>
            <person name="Gainer-Dewar J."/>
            <person name="Goldberg J."/>
            <person name="Griggs A."/>
            <person name="Gujja S."/>
            <person name="Hansen M."/>
            <person name="Howarth C."/>
            <person name="Imamovic A."/>
            <person name="Ireland A."/>
            <person name="Larimer J."/>
            <person name="McCowan C."/>
            <person name="Murphy C."/>
            <person name="Pearson M."/>
            <person name="Poon T.W."/>
            <person name="Priest M."/>
            <person name="Roberts A."/>
            <person name="Saif S."/>
            <person name="Shea T."/>
            <person name="Sisk P."/>
            <person name="Sykes S."/>
            <person name="Wortman J."/>
            <person name="Nusbaum C."/>
            <person name="Birren B."/>
        </authorList>
    </citation>
    <scope>NUCLEOTIDE SEQUENCE [LARGE SCALE GENOMIC DNA]</scope>
    <source>
        <strain evidence="1 2">P10297</strain>
    </source>
</reference>
<protein>
    <submittedName>
        <fullName evidence="1">Uncharacterized protein</fullName>
    </submittedName>
</protein>
<sequence length="104" mass="11352">MAIIVAEYMVTVAMVANETTQALQSLLCWSVVRATAFTCPVRELQLVTLPAPVIVIAFDGSSPPPIDRKSPISSTFSIQASDTMRLEENLDGHPGRQRTHDEVL</sequence>
<organism evidence="1 2">
    <name type="scientific">Phytophthora nicotianae P10297</name>
    <dbReference type="NCBI Taxonomy" id="1317064"/>
    <lineage>
        <taxon>Eukaryota</taxon>
        <taxon>Sar</taxon>
        <taxon>Stramenopiles</taxon>
        <taxon>Oomycota</taxon>
        <taxon>Peronosporomycetes</taxon>
        <taxon>Peronosporales</taxon>
        <taxon>Peronosporaceae</taxon>
        <taxon>Phytophthora</taxon>
    </lineage>
</organism>
<accession>W2Y4T6</accession>